<name>A0A2G5PBR6_9MYCO</name>
<protein>
    <recommendedName>
        <fullName evidence="3">Phage major capsid protein</fullName>
    </recommendedName>
</protein>
<evidence type="ECO:0008006" key="3">
    <source>
        <dbReference type="Google" id="ProtNLM"/>
    </source>
</evidence>
<gene>
    <name evidence="1" type="ORF">CQY22_008175</name>
</gene>
<dbReference type="EMBL" id="PDCN02000008">
    <property type="protein sequence ID" value="PIB75707.1"/>
    <property type="molecule type" value="Genomic_DNA"/>
</dbReference>
<organism evidence="1 2">
    <name type="scientific">Mycolicibacterium brumae</name>
    <dbReference type="NCBI Taxonomy" id="85968"/>
    <lineage>
        <taxon>Bacteria</taxon>
        <taxon>Bacillati</taxon>
        <taxon>Actinomycetota</taxon>
        <taxon>Actinomycetes</taxon>
        <taxon>Mycobacteriales</taxon>
        <taxon>Mycobacteriaceae</taxon>
        <taxon>Mycolicibacterium</taxon>
    </lineage>
</organism>
<proteinExistence type="predicted"/>
<reference evidence="1 2" key="1">
    <citation type="journal article" date="2017" name="Infect. Genet. Evol.">
        <title>The new phylogeny of the genus Mycobacterium: The old and the news.</title>
        <authorList>
            <person name="Tortoli E."/>
            <person name="Fedrizzi T."/>
            <person name="Meehan C.J."/>
            <person name="Trovato A."/>
            <person name="Grottola A."/>
            <person name="Giacobazzi E."/>
            <person name="Serpini G.F."/>
            <person name="Tagliazucchi S."/>
            <person name="Fabio A."/>
            <person name="Bettua C."/>
            <person name="Bertorelli R."/>
            <person name="Frascaro F."/>
            <person name="De Sanctis V."/>
            <person name="Pecorari M."/>
            <person name="Jousson O."/>
            <person name="Segata N."/>
            <person name="Cirillo D.M."/>
        </authorList>
    </citation>
    <scope>NUCLEOTIDE SEQUENCE [LARGE SCALE GENOMIC DNA]</scope>
    <source>
        <strain evidence="1 2">CIP1034565</strain>
    </source>
</reference>
<comment type="caution">
    <text evidence="1">The sequence shown here is derived from an EMBL/GenBank/DDBJ whole genome shotgun (WGS) entry which is preliminary data.</text>
</comment>
<dbReference type="Proteomes" id="UP000230551">
    <property type="component" value="Unassembled WGS sequence"/>
</dbReference>
<evidence type="ECO:0000313" key="2">
    <source>
        <dbReference type="Proteomes" id="UP000230551"/>
    </source>
</evidence>
<accession>A0A2G5PBR6</accession>
<sequence>MQDYLPNELMARRAGIIAQAQAIAQRGVDANRDLTAAEQTEFDGLIADAEKIHERAKAIHEGELRARERPGPAGPGQLTGCPSLLVSPDNIRRHVEALRAGETFSVTETRGMVQVNGAATSSIGGATAWGQLAAREPNHLIRFAGIPVDALTGVQAVMPTFTLPSAAVGVAESAAHTEFDGVVDLPLTALRYGRWTQVSAAASEFTSLSGIVNAHAIAIARDIDKKAVADIEAAITGSPIAYNADVAGNVRQTILAVAANTMRDVSELVLVGTVAAIAKLQDVAPANGPDAGSITTRFAGARLYPATTATAGRITVFDPQSFMAFASPVGSATAIDPKDGSASFGSWLHHTAIGQGLTGSALAVTVVDPG</sequence>
<evidence type="ECO:0000313" key="1">
    <source>
        <dbReference type="EMBL" id="PIB75707.1"/>
    </source>
</evidence>
<keyword evidence="2" id="KW-1185">Reference proteome</keyword>
<dbReference type="STRING" id="85968.GCA_900073015_03141"/>
<dbReference type="AlphaFoldDB" id="A0A2G5PBR6"/>